<reference evidence="4" key="2">
    <citation type="journal article" date="2023" name="BMC Genomics">
        <title>Pest status, molecular evolution, and epigenetic factors derived from the genome assembly of Frankliniella fusca, a thysanopteran phytovirus vector.</title>
        <authorList>
            <person name="Catto M.A."/>
            <person name="Labadie P.E."/>
            <person name="Jacobson A.L."/>
            <person name="Kennedy G.G."/>
            <person name="Srinivasan R."/>
            <person name="Hunt B.G."/>
        </authorList>
    </citation>
    <scope>NUCLEOTIDE SEQUENCE</scope>
    <source>
        <strain evidence="4">PL_HMW_Pooled</strain>
    </source>
</reference>
<proteinExistence type="predicted"/>
<feature type="region of interest" description="Disordered" evidence="2">
    <location>
        <begin position="688"/>
        <end position="711"/>
    </location>
</feature>
<dbReference type="Gene3D" id="3.30.710.10">
    <property type="entry name" value="Potassium Channel Kv1.1, Chain A"/>
    <property type="match status" value="1"/>
</dbReference>
<dbReference type="Pfam" id="PF00651">
    <property type="entry name" value="BTB"/>
    <property type="match status" value="1"/>
</dbReference>
<evidence type="ECO:0000259" key="3">
    <source>
        <dbReference type="PROSITE" id="PS50097"/>
    </source>
</evidence>
<dbReference type="GO" id="GO:0008344">
    <property type="term" value="P:adult locomotory behavior"/>
    <property type="evidence" value="ECO:0007669"/>
    <property type="project" value="TreeGrafter"/>
</dbReference>
<dbReference type="InterPro" id="IPR011333">
    <property type="entry name" value="SKP1/BTB/POZ_sf"/>
</dbReference>
<dbReference type="InterPro" id="IPR000421">
    <property type="entry name" value="FA58C"/>
</dbReference>
<dbReference type="InterPro" id="IPR052407">
    <property type="entry name" value="BTB_POZ_domain_cont_9"/>
</dbReference>
<dbReference type="FunFam" id="3.30.710.10:FF:000042">
    <property type="entry name" value="BTB/POZ domain-containing protein 9"/>
    <property type="match status" value="1"/>
</dbReference>
<feature type="compositionally biased region" description="Basic and acidic residues" evidence="2">
    <location>
        <begin position="845"/>
        <end position="859"/>
    </location>
</feature>
<dbReference type="SUPFAM" id="SSF49785">
    <property type="entry name" value="Galactose-binding domain-like"/>
    <property type="match status" value="2"/>
</dbReference>
<dbReference type="Pfam" id="PF00754">
    <property type="entry name" value="F5_F8_type_C"/>
    <property type="match status" value="1"/>
</dbReference>
<protein>
    <recommendedName>
        <fullName evidence="1">BTB/POZ domain-containing protein 9</fullName>
    </recommendedName>
</protein>
<dbReference type="PANTHER" id="PTHR46306">
    <property type="entry name" value="BTB/POZ DOMAIN-CONTAINING PROTEIN 9"/>
    <property type="match status" value="1"/>
</dbReference>
<dbReference type="PROSITE" id="PS50097">
    <property type="entry name" value="BTB"/>
    <property type="match status" value="1"/>
</dbReference>
<feature type="region of interest" description="Disordered" evidence="2">
    <location>
        <begin position="749"/>
        <end position="773"/>
    </location>
</feature>
<sequence length="877" mass="98346">MSSHHHMGRTAPNGEIEHATFLSEHIGALYLNDEYSDVIVSVDGHRFHGHKVILAARSDYFRALLFGGLRESKQDEIELKGTNLPAFKALWKYIYTGHMSLAHQKEEVILETLGLAHQYGFVDLEASVSDYLRQVLQIRNVCMIYDAARLYQLPGLTKVCCSFMDKNAQEIIHHESFLQLSPTGLKDLIQRDSFYAPEVEIFGAVVDWVRNNQSESIDNASVYSSQDGSDDSIENIVLTEAASAVLSAVRLPLMSLSELLTVVRPTNLIPPDTILDAIAARNQGRDTELRYRGCLMPEENMAHPNHGTQVLQGGMRSALLDGDSKNYDMERGYTRHAINEEGDEGILIKLGTEAILNHFKMLLWDKDVRSYQYYIEVSMDQKDWVRVIDHTQYFCRSWQFLYFEPRVIRYIRIVGTNNTVNKVFHVVSFEAMYTNTPFTLEKGLIVPKHNVATVEKSASVIEGVSRSRNTLLNGDTSNYDWDSGYTCHQLGSGSILVQLGQPYMLDSMRLLLWDCDDRSYGFYVEVGVNPWEWEVVVDKTRESCRSWVTLHFDRRPVVFIRIVGTHNTANEVFHCVHFETPAQTDDSRQQHTESSGVKFVNSRVSINRSREIQPAPAVPPETASEAGETQNQERKSSNSGNSTGSVTQTLRASTARAADFAGLGAVGGVGSGVALGAEAFDVLDDGGASSRTKRLHQNPDNPDRGGPSGGTGNVLSFIIAMDSWESENDVLEDLLAMNELGDEVNQNYWLKDDSSSEGPSPPPPPSKPASEILPINVPLNSTAAQQQILHHNIISDMTKANITFEPDYEEIFRKKMVSISAKEPDGFLKKKKGKRQFRPISSGECDAHTEKHKDDEWKPVEFSPFTVREEEFPQLKK</sequence>
<dbReference type="GO" id="GO:0050804">
    <property type="term" value="P:modulation of chemical synaptic transmission"/>
    <property type="evidence" value="ECO:0007669"/>
    <property type="project" value="TreeGrafter"/>
</dbReference>
<feature type="compositionally biased region" description="Low complexity" evidence="2">
    <location>
        <begin position="637"/>
        <end position="647"/>
    </location>
</feature>
<accession>A0AAE1LRR4</accession>
<evidence type="ECO:0000256" key="1">
    <source>
        <dbReference type="ARBA" id="ARBA00020216"/>
    </source>
</evidence>
<evidence type="ECO:0000313" key="5">
    <source>
        <dbReference type="Proteomes" id="UP001219518"/>
    </source>
</evidence>
<reference evidence="4" key="1">
    <citation type="submission" date="2021-07" db="EMBL/GenBank/DDBJ databases">
        <authorList>
            <person name="Catto M.A."/>
            <person name="Jacobson A."/>
            <person name="Kennedy G."/>
            <person name="Labadie P."/>
            <person name="Hunt B.G."/>
            <person name="Srinivasan R."/>
        </authorList>
    </citation>
    <scope>NUCLEOTIDE SEQUENCE</scope>
    <source>
        <strain evidence="4">PL_HMW_Pooled</strain>
        <tissue evidence="4">Head</tissue>
    </source>
</reference>
<dbReference type="InterPro" id="IPR034091">
    <property type="entry name" value="BTBD9_BACK-like_dom"/>
</dbReference>
<feature type="region of interest" description="Disordered" evidence="2">
    <location>
        <begin position="608"/>
        <end position="650"/>
    </location>
</feature>
<dbReference type="InterPro" id="IPR000210">
    <property type="entry name" value="BTB/POZ_dom"/>
</dbReference>
<dbReference type="CDD" id="cd18287">
    <property type="entry name" value="BTB_POZ_BTBD9"/>
    <property type="match status" value="1"/>
</dbReference>
<feature type="region of interest" description="Disordered" evidence="2">
    <location>
        <begin position="829"/>
        <end position="860"/>
    </location>
</feature>
<dbReference type="EMBL" id="JAHWGI010001331">
    <property type="protein sequence ID" value="KAK3928459.1"/>
    <property type="molecule type" value="Genomic_DNA"/>
</dbReference>
<organism evidence="4 5">
    <name type="scientific">Frankliniella fusca</name>
    <dbReference type="NCBI Taxonomy" id="407009"/>
    <lineage>
        <taxon>Eukaryota</taxon>
        <taxon>Metazoa</taxon>
        <taxon>Ecdysozoa</taxon>
        <taxon>Arthropoda</taxon>
        <taxon>Hexapoda</taxon>
        <taxon>Insecta</taxon>
        <taxon>Pterygota</taxon>
        <taxon>Neoptera</taxon>
        <taxon>Paraneoptera</taxon>
        <taxon>Thysanoptera</taxon>
        <taxon>Terebrantia</taxon>
        <taxon>Thripoidea</taxon>
        <taxon>Thripidae</taxon>
        <taxon>Frankliniella</taxon>
    </lineage>
</organism>
<dbReference type="GO" id="GO:0005737">
    <property type="term" value="C:cytoplasm"/>
    <property type="evidence" value="ECO:0007669"/>
    <property type="project" value="TreeGrafter"/>
</dbReference>
<dbReference type="PANTHER" id="PTHR46306:SF1">
    <property type="entry name" value="BTB_POZ DOMAIN-CONTAINING PROTEIN 9"/>
    <property type="match status" value="1"/>
</dbReference>
<dbReference type="InterPro" id="IPR008979">
    <property type="entry name" value="Galactose-bd-like_sf"/>
</dbReference>
<dbReference type="Proteomes" id="UP001219518">
    <property type="component" value="Unassembled WGS sequence"/>
</dbReference>
<dbReference type="InterPro" id="IPR011705">
    <property type="entry name" value="BACK"/>
</dbReference>
<name>A0AAE1LRR4_9NEOP</name>
<dbReference type="Gene3D" id="2.60.120.260">
    <property type="entry name" value="Galactose-binding domain-like"/>
    <property type="match status" value="2"/>
</dbReference>
<keyword evidence="5" id="KW-1185">Reference proteome</keyword>
<dbReference type="CDD" id="cd14822">
    <property type="entry name" value="BACK_BTBD9"/>
    <property type="match status" value="1"/>
</dbReference>
<dbReference type="SMART" id="SM00875">
    <property type="entry name" value="BACK"/>
    <property type="match status" value="1"/>
</dbReference>
<dbReference type="SMART" id="SM00225">
    <property type="entry name" value="BTB"/>
    <property type="match status" value="1"/>
</dbReference>
<evidence type="ECO:0000256" key="2">
    <source>
        <dbReference type="SAM" id="MobiDB-lite"/>
    </source>
</evidence>
<dbReference type="GO" id="GO:0048512">
    <property type="term" value="P:circadian behavior"/>
    <property type="evidence" value="ECO:0007669"/>
    <property type="project" value="TreeGrafter"/>
</dbReference>
<dbReference type="AlphaFoldDB" id="A0AAE1LRR4"/>
<dbReference type="SUPFAM" id="SSF54695">
    <property type="entry name" value="POZ domain"/>
    <property type="match status" value="1"/>
</dbReference>
<dbReference type="FunFam" id="2.60.120.260:FF:000051">
    <property type="entry name" value="BTB/POZ domain-containing protein 9"/>
    <property type="match status" value="1"/>
</dbReference>
<dbReference type="Gene3D" id="1.25.40.420">
    <property type="match status" value="1"/>
</dbReference>
<dbReference type="Pfam" id="PF07707">
    <property type="entry name" value="BACK"/>
    <property type="match status" value="1"/>
</dbReference>
<feature type="domain" description="BTB" evidence="3">
    <location>
        <begin position="36"/>
        <end position="103"/>
    </location>
</feature>
<dbReference type="FunFam" id="1.25.40.420:FF:000005">
    <property type="entry name" value="BTB/POZ domain-containing protein 9"/>
    <property type="match status" value="1"/>
</dbReference>
<gene>
    <name evidence="4" type="ORF">KUF71_016706</name>
</gene>
<evidence type="ECO:0000313" key="4">
    <source>
        <dbReference type="EMBL" id="KAK3928459.1"/>
    </source>
</evidence>
<dbReference type="FunFam" id="2.60.120.260:FF:000038">
    <property type="entry name" value="BTB/POZ domain-containing protein 9"/>
    <property type="match status" value="1"/>
</dbReference>
<comment type="caution">
    <text evidence="4">The sequence shown here is derived from an EMBL/GenBank/DDBJ whole genome shotgun (WGS) entry which is preliminary data.</text>
</comment>